<evidence type="ECO:0000256" key="1">
    <source>
        <dbReference type="SAM" id="Coils"/>
    </source>
</evidence>
<keyword evidence="1" id="KW-0175">Coiled coil</keyword>
<proteinExistence type="predicted"/>
<dbReference type="Proteomes" id="UP001186944">
    <property type="component" value="Unassembled WGS sequence"/>
</dbReference>
<evidence type="ECO:0000259" key="3">
    <source>
        <dbReference type="Pfam" id="PF18738"/>
    </source>
</evidence>
<keyword evidence="5" id="KW-1185">Reference proteome</keyword>
<gene>
    <name evidence="4" type="ORF">FSP39_008443</name>
</gene>
<feature type="region of interest" description="Disordered" evidence="2">
    <location>
        <begin position="196"/>
        <end position="218"/>
    </location>
</feature>
<reference evidence="4" key="1">
    <citation type="submission" date="2019-08" db="EMBL/GenBank/DDBJ databases">
        <title>The improved chromosome-level genome for the pearl oyster Pinctada fucata martensii using PacBio sequencing and Hi-C.</title>
        <authorList>
            <person name="Zheng Z."/>
        </authorList>
    </citation>
    <scope>NUCLEOTIDE SEQUENCE</scope>
    <source>
        <strain evidence="4">ZZ-2019</strain>
        <tissue evidence="4">Adductor muscle</tissue>
    </source>
</reference>
<dbReference type="Gene3D" id="1.20.58.60">
    <property type="match status" value="1"/>
</dbReference>
<dbReference type="EMBL" id="VSWD01000006">
    <property type="protein sequence ID" value="KAK3099713.1"/>
    <property type="molecule type" value="Genomic_DNA"/>
</dbReference>
<sequence length="218" mass="24942">MDVTLCCLIIQNICKGINMAHIETIRDVRNKLAHATNAYLDYPTYDDYWNRVKPALIDLGSNVSIKVKEEAREKVDNLAKQDMSTKELEEVKKSIDEVKKEFSEKVSELEETFTEKVTKVEEDLSLTSEKVTQIEENMSQASAKNEEGINTNFERVTQLQIEVGQMQSQIDALSENQTQNQAVREDTKREITALTIEHQIEHRRTPSKLEVGPGAREE</sequence>
<feature type="coiled-coil region" evidence="1">
    <location>
        <begin position="81"/>
        <end position="176"/>
    </location>
</feature>
<evidence type="ECO:0000313" key="4">
    <source>
        <dbReference type="EMBL" id="KAK3099713.1"/>
    </source>
</evidence>
<feature type="domain" description="DZIP3-like HEPN" evidence="3">
    <location>
        <begin position="20"/>
        <end position="84"/>
    </location>
</feature>
<comment type="caution">
    <text evidence="4">The sequence shown here is derived from an EMBL/GenBank/DDBJ whole genome shotgun (WGS) entry which is preliminary data.</text>
</comment>
<evidence type="ECO:0000256" key="2">
    <source>
        <dbReference type="SAM" id="MobiDB-lite"/>
    </source>
</evidence>
<dbReference type="AlphaFoldDB" id="A0AA88Y746"/>
<evidence type="ECO:0000313" key="5">
    <source>
        <dbReference type="Proteomes" id="UP001186944"/>
    </source>
</evidence>
<organism evidence="4 5">
    <name type="scientific">Pinctada imbricata</name>
    <name type="common">Atlantic pearl-oyster</name>
    <name type="synonym">Pinctada martensii</name>
    <dbReference type="NCBI Taxonomy" id="66713"/>
    <lineage>
        <taxon>Eukaryota</taxon>
        <taxon>Metazoa</taxon>
        <taxon>Spiralia</taxon>
        <taxon>Lophotrochozoa</taxon>
        <taxon>Mollusca</taxon>
        <taxon>Bivalvia</taxon>
        <taxon>Autobranchia</taxon>
        <taxon>Pteriomorphia</taxon>
        <taxon>Pterioida</taxon>
        <taxon>Pterioidea</taxon>
        <taxon>Pteriidae</taxon>
        <taxon>Pinctada</taxon>
    </lineage>
</organism>
<dbReference type="InterPro" id="IPR041249">
    <property type="entry name" value="HEPN_DZIP3"/>
</dbReference>
<accession>A0AA88Y746</accession>
<dbReference type="Pfam" id="PF18738">
    <property type="entry name" value="HEPN_DZIP3"/>
    <property type="match status" value="1"/>
</dbReference>
<name>A0AA88Y746_PINIB</name>
<protein>
    <recommendedName>
        <fullName evidence="3">DZIP3-like HEPN domain-containing protein</fullName>
    </recommendedName>
</protein>